<evidence type="ECO:0000256" key="4">
    <source>
        <dbReference type="ARBA" id="ARBA00022692"/>
    </source>
</evidence>
<feature type="transmembrane region" description="Helical" evidence="9">
    <location>
        <begin position="501"/>
        <end position="522"/>
    </location>
</feature>
<comment type="similarity">
    <text evidence="2">Belongs to the patched family.</text>
</comment>
<evidence type="ECO:0000259" key="10">
    <source>
        <dbReference type="PROSITE" id="PS50156"/>
    </source>
</evidence>
<evidence type="ECO:0000256" key="8">
    <source>
        <dbReference type="SAM" id="MobiDB-lite"/>
    </source>
</evidence>
<dbReference type="EMBL" id="JBICBT010001325">
    <property type="protein sequence ID" value="KAL3072389.1"/>
    <property type="molecule type" value="Genomic_DNA"/>
</dbReference>
<comment type="subcellular location">
    <subcellularLocation>
        <location evidence="1">Cell membrane</location>
        <topology evidence="1">Multi-pass membrane protein</topology>
    </subcellularLocation>
</comment>
<feature type="compositionally biased region" description="Basic and acidic residues" evidence="8">
    <location>
        <begin position="946"/>
        <end position="963"/>
    </location>
</feature>
<dbReference type="InterPro" id="IPR051697">
    <property type="entry name" value="Patched_domain-protein"/>
</dbReference>
<dbReference type="Gene3D" id="1.20.1640.10">
    <property type="entry name" value="Multidrug efflux transporter AcrB transmembrane domain"/>
    <property type="match status" value="2"/>
</dbReference>
<feature type="compositionally biased region" description="Polar residues" evidence="8">
    <location>
        <begin position="966"/>
        <end position="988"/>
    </location>
</feature>
<keyword evidence="7" id="KW-0325">Glycoprotein</keyword>
<sequence>MRHPTHLIELSFSRLGFQIGKHPKMIIAGGILFAVLSSIGLLRFEEENNVRTEYSPLNAPSKKEYQVAKQFLRQNGTLDPCYIMSRANDGGNLLREEYRWLLYNMTKSLQQEVRVVSGGRAYGYRDLCEPYCEMNTAFLAFLKVYDPTQPLTHTYPAMELFGTRAFIGNNVYGVTLKNLSMDLSSIGPEQAADNSSATTEEEKALLTALSVAGEGKRAYRQQQQKNIKLLEAFTTAVMPFYLVADYKDNELLVKWQKAAVELFERSQYSRLLKTGMTGDNMVTAEVRRMGLETAPLLLGSVVAMIVFVLCTLIRVRKAENRFWEAFVGCLVPLMAMSSSIGLMSLAGWRFQSIIVAALFLVLSVGVDDIFILMRAWQRSNELFTIAERMAQCLEDAGPSITISSLTNIISFIIGAFSDTPAVRTFCIFSAIAISICWLYQLVFLSAVLAFSEGRRQKKADKGILKGTKNENEQKEFCTMASYGEHFHRIIIEFWAYAVTKWLTRFVLTLFMFVYFVISWLGIQLLQSNISIDKMALPNSYLHQFQLQFETALRNMQPISVFVLRPGDLRDPQQLARVKQLVWDFERALNSYGAESTFFWLPQYEDFVRFYSSENENEDEAEADPAEDRPPAFAYTEIPAFFRSASYFYLNSFVHHNESACHANQPECISGFFFVTNFHRVIKYHELVPTVREWRRIAQHYADMEVFAYSDHTPFVDQTISIDQTVLGSVAVALLCTCLVCLVFIPHFLSVVAAVFSVFSISCGIFGFLALWGVDLDPLSMASLLMAIGFSVDFTSHISYHYYKAPDGNAQIRMQQALSVIGWPMIQVGLSTIVALLPLLLKQSYLAMVFLKTIVVVVCLGMFHGLVILPAVLTALPSASIGDNKSSSCSSSSSSSSPPSHSSAHRRESSRSAQSSSESFAASSDGGIGSEETGSSTSNTSLEGDNESEKGRKKPTNEAAEKRKANSQKGTRTDTSPCKNQQKTTNGTVQRVKESEKEKCQPKHEQGHSLDRIVRIVRQRLPQAPQRVNIAELLVADSTPTPGVALVHRIPLGRCASNTI</sequence>
<evidence type="ECO:0000256" key="1">
    <source>
        <dbReference type="ARBA" id="ARBA00004651"/>
    </source>
</evidence>
<keyword evidence="5 9" id="KW-1133">Transmembrane helix</keyword>
<feature type="transmembrane region" description="Helical" evidence="9">
    <location>
        <begin position="819"/>
        <end position="840"/>
    </location>
</feature>
<evidence type="ECO:0000256" key="2">
    <source>
        <dbReference type="ARBA" id="ARBA00005585"/>
    </source>
</evidence>
<name>A0ABD2HVJ0_9BILA</name>
<dbReference type="Pfam" id="PF02460">
    <property type="entry name" value="Patched"/>
    <property type="match status" value="1"/>
</dbReference>
<evidence type="ECO:0000313" key="12">
    <source>
        <dbReference type="Proteomes" id="UP001620626"/>
    </source>
</evidence>
<evidence type="ECO:0000256" key="5">
    <source>
        <dbReference type="ARBA" id="ARBA00022989"/>
    </source>
</evidence>
<gene>
    <name evidence="11" type="ORF">niasHT_034073</name>
</gene>
<dbReference type="SUPFAM" id="SSF82866">
    <property type="entry name" value="Multidrug efflux transporter AcrB transmembrane domain"/>
    <property type="match status" value="2"/>
</dbReference>
<evidence type="ECO:0000256" key="3">
    <source>
        <dbReference type="ARBA" id="ARBA00022475"/>
    </source>
</evidence>
<evidence type="ECO:0000313" key="11">
    <source>
        <dbReference type="EMBL" id="KAL3072389.1"/>
    </source>
</evidence>
<evidence type="ECO:0000256" key="7">
    <source>
        <dbReference type="ARBA" id="ARBA00023180"/>
    </source>
</evidence>
<protein>
    <recommendedName>
        <fullName evidence="10">SSD domain-containing protein</fullName>
    </recommendedName>
</protein>
<accession>A0ABD2HVJ0</accession>
<feature type="transmembrane region" description="Helical" evidence="9">
    <location>
        <begin position="751"/>
        <end position="772"/>
    </location>
</feature>
<feature type="transmembrane region" description="Helical" evidence="9">
    <location>
        <begin position="25"/>
        <end position="44"/>
    </location>
</feature>
<feature type="transmembrane region" description="Helical" evidence="9">
    <location>
        <begin position="353"/>
        <end position="376"/>
    </location>
</feature>
<dbReference type="PANTHER" id="PTHR10796:SF104">
    <property type="entry name" value="SSD DOMAIN-CONTAINING PROTEIN"/>
    <property type="match status" value="1"/>
</dbReference>
<feature type="compositionally biased region" description="Low complexity" evidence="8">
    <location>
        <begin position="885"/>
        <end position="901"/>
    </location>
</feature>
<dbReference type="GO" id="GO:0005886">
    <property type="term" value="C:plasma membrane"/>
    <property type="evidence" value="ECO:0007669"/>
    <property type="project" value="UniProtKB-SubCell"/>
</dbReference>
<feature type="transmembrane region" description="Helical" evidence="9">
    <location>
        <begin position="294"/>
        <end position="313"/>
    </location>
</feature>
<keyword evidence="3" id="KW-1003">Cell membrane</keyword>
<feature type="compositionally biased region" description="Basic and acidic residues" evidence="8">
    <location>
        <begin position="990"/>
        <end position="1005"/>
    </location>
</feature>
<dbReference type="InterPro" id="IPR000731">
    <property type="entry name" value="SSD"/>
</dbReference>
<dbReference type="AlphaFoldDB" id="A0ABD2HVJ0"/>
<reference evidence="11 12" key="1">
    <citation type="submission" date="2024-10" db="EMBL/GenBank/DDBJ databases">
        <authorList>
            <person name="Kim D."/>
        </authorList>
    </citation>
    <scope>NUCLEOTIDE SEQUENCE [LARGE SCALE GENOMIC DNA]</scope>
    <source>
        <strain evidence="11">BH-2024</strain>
    </source>
</reference>
<comment type="caution">
    <text evidence="11">The sequence shown here is derived from an EMBL/GenBank/DDBJ whole genome shotgun (WGS) entry which is preliminary data.</text>
</comment>
<keyword evidence="12" id="KW-1185">Reference proteome</keyword>
<dbReference type="PROSITE" id="PS50156">
    <property type="entry name" value="SSD"/>
    <property type="match status" value="1"/>
</dbReference>
<dbReference type="InterPro" id="IPR003392">
    <property type="entry name" value="PTHD_SSD"/>
</dbReference>
<evidence type="ECO:0000256" key="6">
    <source>
        <dbReference type="ARBA" id="ARBA00023136"/>
    </source>
</evidence>
<evidence type="ECO:0000256" key="9">
    <source>
        <dbReference type="SAM" id="Phobius"/>
    </source>
</evidence>
<dbReference type="Proteomes" id="UP001620626">
    <property type="component" value="Unassembled WGS sequence"/>
</dbReference>
<feature type="transmembrane region" description="Helical" evidence="9">
    <location>
        <begin position="396"/>
        <end position="416"/>
    </location>
</feature>
<feature type="transmembrane region" description="Helical" evidence="9">
    <location>
        <begin position="226"/>
        <end position="244"/>
    </location>
</feature>
<keyword evidence="6 9" id="KW-0472">Membrane</keyword>
<feature type="transmembrane region" description="Helical" evidence="9">
    <location>
        <begin position="852"/>
        <end position="875"/>
    </location>
</feature>
<feature type="domain" description="SSD" evidence="10">
    <location>
        <begin position="293"/>
        <end position="450"/>
    </location>
</feature>
<dbReference type="FunFam" id="1.20.1640.10:FF:000013">
    <property type="entry name" value="PaTched Related family"/>
    <property type="match status" value="1"/>
</dbReference>
<dbReference type="PANTHER" id="PTHR10796">
    <property type="entry name" value="PATCHED-RELATED"/>
    <property type="match status" value="1"/>
</dbReference>
<keyword evidence="4 9" id="KW-0812">Transmembrane</keyword>
<feature type="region of interest" description="Disordered" evidence="8">
    <location>
        <begin position="883"/>
        <end position="1005"/>
    </location>
</feature>
<feature type="transmembrane region" description="Helical" evidence="9">
    <location>
        <begin position="725"/>
        <end position="744"/>
    </location>
</feature>
<feature type="transmembrane region" description="Helical" evidence="9">
    <location>
        <begin position="422"/>
        <end position="450"/>
    </location>
</feature>
<feature type="compositionally biased region" description="Low complexity" evidence="8">
    <location>
        <begin position="910"/>
        <end position="942"/>
    </location>
</feature>
<organism evidence="11 12">
    <name type="scientific">Heterodera trifolii</name>
    <dbReference type="NCBI Taxonomy" id="157864"/>
    <lineage>
        <taxon>Eukaryota</taxon>
        <taxon>Metazoa</taxon>
        <taxon>Ecdysozoa</taxon>
        <taxon>Nematoda</taxon>
        <taxon>Chromadorea</taxon>
        <taxon>Rhabditida</taxon>
        <taxon>Tylenchina</taxon>
        <taxon>Tylenchomorpha</taxon>
        <taxon>Tylenchoidea</taxon>
        <taxon>Heteroderidae</taxon>
        <taxon>Heteroderinae</taxon>
        <taxon>Heterodera</taxon>
    </lineage>
</organism>
<feature type="transmembrane region" description="Helical" evidence="9">
    <location>
        <begin position="325"/>
        <end position="347"/>
    </location>
</feature>
<proteinExistence type="inferred from homology"/>